<accession>A0A923NL36</accession>
<dbReference type="Gene3D" id="1.10.150.320">
    <property type="entry name" value="Photosystem II 12 kDa extrinsic protein"/>
    <property type="match status" value="1"/>
</dbReference>
<dbReference type="Pfam" id="PF10531">
    <property type="entry name" value="SLBB"/>
    <property type="match status" value="1"/>
</dbReference>
<dbReference type="PANTHER" id="PTHR21180:SF32">
    <property type="entry name" value="ENDONUCLEASE_EXONUCLEASE_PHOSPHATASE FAMILY DOMAIN-CONTAINING PROTEIN 1"/>
    <property type="match status" value="1"/>
</dbReference>
<evidence type="ECO:0000313" key="4">
    <source>
        <dbReference type="Proteomes" id="UP000602647"/>
    </source>
</evidence>
<keyword evidence="4" id="KW-1185">Reference proteome</keyword>
<evidence type="ECO:0000259" key="2">
    <source>
        <dbReference type="SMART" id="SM00278"/>
    </source>
</evidence>
<dbReference type="InterPro" id="IPR010994">
    <property type="entry name" value="RuvA_2-like"/>
</dbReference>
<dbReference type="NCBIfam" id="TIGR00426">
    <property type="entry name" value="competence protein ComEA helix-hairpin-helix repeat region"/>
    <property type="match status" value="1"/>
</dbReference>
<comment type="caution">
    <text evidence="3">The sequence shown here is derived from an EMBL/GenBank/DDBJ whole genome shotgun (WGS) entry which is preliminary data.</text>
</comment>
<name>A0A923NL36_9FIRM</name>
<sequence length="214" mass="22506">MKQYLNKEFLLSNKQLVIKATAIIVILAVAFFVFLAGDGEQDVGEDILVSSGQEVSLESEPQSAESESASIIVDVGGAVQAPQVVELRSGSRVADAISAAGGLRKDADTAGINQAALLTDGEKVYIPKKGETAASALEPLQPQEAADSGFSAKVNINTATSEELQTLDGVGPVTAEKILSYRNSNGAFQNIEEIKNVDGIGDKTFENLKEHITV</sequence>
<gene>
    <name evidence="3" type="ORF">H9L42_05100</name>
</gene>
<evidence type="ECO:0000313" key="3">
    <source>
        <dbReference type="EMBL" id="MBC6679202.1"/>
    </source>
</evidence>
<feature type="transmembrane region" description="Helical" evidence="1">
    <location>
        <begin position="16"/>
        <end position="37"/>
    </location>
</feature>
<dbReference type="GO" id="GO:0015627">
    <property type="term" value="C:type II protein secretion system complex"/>
    <property type="evidence" value="ECO:0007669"/>
    <property type="project" value="TreeGrafter"/>
</dbReference>
<dbReference type="SMART" id="SM00278">
    <property type="entry name" value="HhH1"/>
    <property type="match status" value="2"/>
</dbReference>
<keyword evidence="1" id="KW-0812">Transmembrane</keyword>
<proteinExistence type="predicted"/>
<dbReference type="AlphaFoldDB" id="A0A923NL36"/>
<evidence type="ECO:0000256" key="1">
    <source>
        <dbReference type="SAM" id="Phobius"/>
    </source>
</evidence>
<dbReference type="InterPro" id="IPR051675">
    <property type="entry name" value="Endo/Exo/Phosphatase_dom_1"/>
</dbReference>
<dbReference type="EMBL" id="JACRYT010000003">
    <property type="protein sequence ID" value="MBC6679202.1"/>
    <property type="molecule type" value="Genomic_DNA"/>
</dbReference>
<dbReference type="Pfam" id="PF12836">
    <property type="entry name" value="HHH_3"/>
    <property type="match status" value="1"/>
</dbReference>
<dbReference type="RefSeq" id="WP_187302304.1">
    <property type="nucleotide sequence ID" value="NZ_JACRYT010000003.1"/>
</dbReference>
<feature type="domain" description="Helix-hairpin-helix DNA-binding motif class 1" evidence="2">
    <location>
        <begin position="162"/>
        <end position="181"/>
    </location>
</feature>
<organism evidence="3 4">
    <name type="scientific">Zhenpiania hominis</name>
    <dbReference type="NCBI Taxonomy" id="2763644"/>
    <lineage>
        <taxon>Bacteria</taxon>
        <taxon>Bacillati</taxon>
        <taxon>Bacillota</taxon>
        <taxon>Clostridia</taxon>
        <taxon>Peptostreptococcales</taxon>
        <taxon>Anaerovoracaceae</taxon>
        <taxon>Zhenpiania</taxon>
    </lineage>
</organism>
<dbReference type="InterPro" id="IPR004509">
    <property type="entry name" value="Competence_ComEA_HhH"/>
</dbReference>
<reference evidence="3" key="1">
    <citation type="submission" date="2020-08" db="EMBL/GenBank/DDBJ databases">
        <title>Genome public.</title>
        <authorList>
            <person name="Liu C."/>
            <person name="Sun Q."/>
        </authorList>
    </citation>
    <scope>NUCLEOTIDE SEQUENCE</scope>
    <source>
        <strain evidence="3">BX12</strain>
    </source>
</reference>
<dbReference type="InterPro" id="IPR003583">
    <property type="entry name" value="Hlx-hairpin-Hlx_DNA-bd_motif"/>
</dbReference>
<dbReference type="GO" id="GO:0015628">
    <property type="term" value="P:protein secretion by the type II secretion system"/>
    <property type="evidence" value="ECO:0007669"/>
    <property type="project" value="TreeGrafter"/>
</dbReference>
<dbReference type="PANTHER" id="PTHR21180">
    <property type="entry name" value="ENDONUCLEASE/EXONUCLEASE/PHOSPHATASE FAMILY DOMAIN-CONTAINING PROTEIN 1"/>
    <property type="match status" value="1"/>
</dbReference>
<dbReference type="SUPFAM" id="SSF47781">
    <property type="entry name" value="RuvA domain 2-like"/>
    <property type="match status" value="1"/>
</dbReference>
<keyword evidence="1" id="KW-0472">Membrane</keyword>
<keyword evidence="1" id="KW-1133">Transmembrane helix</keyword>
<dbReference type="Proteomes" id="UP000602647">
    <property type="component" value="Unassembled WGS sequence"/>
</dbReference>
<protein>
    <submittedName>
        <fullName evidence="3">Helix-hairpin-helix domain-containing protein</fullName>
    </submittedName>
</protein>
<dbReference type="GO" id="GO:0003677">
    <property type="term" value="F:DNA binding"/>
    <property type="evidence" value="ECO:0007669"/>
    <property type="project" value="InterPro"/>
</dbReference>
<dbReference type="GO" id="GO:0006281">
    <property type="term" value="P:DNA repair"/>
    <property type="evidence" value="ECO:0007669"/>
    <property type="project" value="InterPro"/>
</dbReference>
<feature type="domain" description="Helix-hairpin-helix DNA-binding motif class 1" evidence="2">
    <location>
        <begin position="192"/>
        <end position="211"/>
    </location>
</feature>
<dbReference type="Gene3D" id="3.10.560.10">
    <property type="entry name" value="Outer membrane lipoprotein wza domain like"/>
    <property type="match status" value="1"/>
</dbReference>
<dbReference type="InterPro" id="IPR019554">
    <property type="entry name" value="Soluble_ligand-bd"/>
</dbReference>